<keyword evidence="2 7" id="KW-1003">Cell membrane</keyword>
<dbReference type="EMBL" id="LT906468">
    <property type="protein sequence ID" value="SNV53759.1"/>
    <property type="molecule type" value="Genomic_DNA"/>
</dbReference>
<dbReference type="AlphaFoldDB" id="A0AAJ4XE26"/>
<dbReference type="PANTHER" id="PTHR30589">
    <property type="entry name" value="PROLIPOPROTEIN DIACYLGLYCERYL TRANSFERASE"/>
    <property type="match status" value="1"/>
</dbReference>
<evidence type="ECO:0000256" key="5">
    <source>
        <dbReference type="ARBA" id="ARBA00022989"/>
    </source>
</evidence>
<evidence type="ECO:0000256" key="4">
    <source>
        <dbReference type="ARBA" id="ARBA00022692"/>
    </source>
</evidence>
<evidence type="ECO:0000313" key="9">
    <source>
        <dbReference type="Proteomes" id="UP000215355"/>
    </source>
</evidence>
<feature type="transmembrane region" description="Helical" evidence="7">
    <location>
        <begin position="138"/>
        <end position="158"/>
    </location>
</feature>
<dbReference type="PROSITE" id="PS01311">
    <property type="entry name" value="LGT"/>
    <property type="match status" value="1"/>
</dbReference>
<dbReference type="HAMAP" id="MF_01147">
    <property type="entry name" value="Lgt"/>
    <property type="match status" value="1"/>
</dbReference>
<keyword evidence="8" id="KW-0328">Glycosyltransferase</keyword>
<sequence>MLDILSFITWGPEPEIFKIGSFGVRWYSLCWLLAFVVSYFLMLKIFKREGKSQELLDKLTIYIFIGTLVGARLGHCFFYDWAYYKEHFLEIFIPFQKINGSWELTGFTGLASHGGAIGILIALWLFSRNTKTNFMWITDRLILVVPIAGAFIRLGNFFNSEMIGNPSNLPWAVIFTHEDQIPRHPAQMYEAIAYVIIFIILWAMYQKNKDPKPGKLFGIFLILLFGARFIIEYVKIDQVAFEAGMLLNMGQILSIPFILLGIFLLVRKPKETKKA</sequence>
<name>A0AAJ4XE26_9SPHI</name>
<evidence type="ECO:0000256" key="3">
    <source>
        <dbReference type="ARBA" id="ARBA00022679"/>
    </source>
</evidence>
<evidence type="ECO:0000256" key="1">
    <source>
        <dbReference type="ARBA" id="ARBA00007150"/>
    </source>
</evidence>
<comment type="function">
    <text evidence="7">Catalyzes the transfer of the diacylglyceryl group from phosphatidylglycerol to the sulfhydryl group of the N-terminal cysteine of a prolipoprotein, the first step in the formation of mature lipoproteins.</text>
</comment>
<protein>
    <recommendedName>
        <fullName evidence="7">Phosphatidylglycerol--prolipoprotein diacylglyceryl transferase</fullName>
        <ecNumber evidence="7">2.5.1.145</ecNumber>
    </recommendedName>
</protein>
<keyword evidence="5 7" id="KW-1133">Transmembrane helix</keyword>
<evidence type="ECO:0000256" key="2">
    <source>
        <dbReference type="ARBA" id="ARBA00022475"/>
    </source>
</evidence>
<organism evidence="8 9">
    <name type="scientific">Sphingobacterium mizutaii</name>
    <dbReference type="NCBI Taxonomy" id="1010"/>
    <lineage>
        <taxon>Bacteria</taxon>
        <taxon>Pseudomonadati</taxon>
        <taxon>Bacteroidota</taxon>
        <taxon>Sphingobacteriia</taxon>
        <taxon>Sphingobacteriales</taxon>
        <taxon>Sphingobacteriaceae</taxon>
        <taxon>Sphingobacterium</taxon>
    </lineage>
</organism>
<gene>
    <name evidence="7 8" type="primary">lgt</name>
    <name evidence="8" type="ORF">SAMEA4412673_02958</name>
</gene>
<feature type="transmembrane region" description="Helical" evidence="7">
    <location>
        <begin position="246"/>
        <end position="266"/>
    </location>
</feature>
<dbReference type="Pfam" id="PF01790">
    <property type="entry name" value="LGT"/>
    <property type="match status" value="1"/>
</dbReference>
<dbReference type="EC" id="2.5.1.145" evidence="7"/>
<dbReference type="InterPro" id="IPR001640">
    <property type="entry name" value="Lgt"/>
</dbReference>
<accession>A0AAJ4XE26</accession>
<keyword evidence="6 7" id="KW-0472">Membrane</keyword>
<keyword evidence="4 7" id="KW-0812">Transmembrane</keyword>
<feature type="binding site" evidence="7">
    <location>
        <position position="153"/>
    </location>
    <ligand>
        <name>a 1,2-diacyl-sn-glycero-3-phospho-(1'-sn-glycerol)</name>
        <dbReference type="ChEBI" id="CHEBI:64716"/>
    </ligand>
</feature>
<dbReference type="Proteomes" id="UP000215355">
    <property type="component" value="Chromosome 1"/>
</dbReference>
<dbReference type="RefSeq" id="WP_093098186.1">
    <property type="nucleotide sequence ID" value="NZ_CP158798.1"/>
</dbReference>
<feature type="transmembrane region" description="Helical" evidence="7">
    <location>
        <begin position="216"/>
        <end position="234"/>
    </location>
</feature>
<dbReference type="KEGG" id="smiz:4412673_02958"/>
<comment type="pathway">
    <text evidence="7">Protein modification; lipoprotein biosynthesis (diacylglyceryl transfer).</text>
</comment>
<feature type="transmembrane region" description="Helical" evidence="7">
    <location>
        <begin position="186"/>
        <end position="204"/>
    </location>
</feature>
<feature type="transmembrane region" description="Helical" evidence="7">
    <location>
        <begin position="59"/>
        <end position="84"/>
    </location>
</feature>
<comment type="similarity">
    <text evidence="1 7">Belongs to the Lgt family.</text>
</comment>
<keyword evidence="3 7" id="KW-0808">Transferase</keyword>
<proteinExistence type="inferred from homology"/>
<feature type="transmembrane region" description="Helical" evidence="7">
    <location>
        <begin position="104"/>
        <end position="126"/>
    </location>
</feature>
<dbReference type="GO" id="GO:0005886">
    <property type="term" value="C:plasma membrane"/>
    <property type="evidence" value="ECO:0007669"/>
    <property type="project" value="UniProtKB-SubCell"/>
</dbReference>
<feature type="transmembrane region" description="Helical" evidence="7">
    <location>
        <begin position="26"/>
        <end position="47"/>
    </location>
</feature>
<evidence type="ECO:0000313" key="8">
    <source>
        <dbReference type="EMBL" id="SNV53759.1"/>
    </source>
</evidence>
<dbReference type="PANTHER" id="PTHR30589:SF0">
    <property type="entry name" value="PHOSPHATIDYLGLYCEROL--PROLIPOPROTEIN DIACYLGLYCERYL TRANSFERASE"/>
    <property type="match status" value="1"/>
</dbReference>
<dbReference type="GO" id="GO:0042158">
    <property type="term" value="P:lipoprotein biosynthetic process"/>
    <property type="evidence" value="ECO:0007669"/>
    <property type="project" value="UniProtKB-UniRule"/>
</dbReference>
<comment type="catalytic activity">
    <reaction evidence="7">
        <text>L-cysteinyl-[prolipoprotein] + a 1,2-diacyl-sn-glycero-3-phospho-(1'-sn-glycerol) = an S-1,2-diacyl-sn-glyceryl-L-cysteinyl-[prolipoprotein] + sn-glycerol 1-phosphate + H(+)</text>
        <dbReference type="Rhea" id="RHEA:56712"/>
        <dbReference type="Rhea" id="RHEA-COMP:14679"/>
        <dbReference type="Rhea" id="RHEA-COMP:14680"/>
        <dbReference type="ChEBI" id="CHEBI:15378"/>
        <dbReference type="ChEBI" id="CHEBI:29950"/>
        <dbReference type="ChEBI" id="CHEBI:57685"/>
        <dbReference type="ChEBI" id="CHEBI:64716"/>
        <dbReference type="ChEBI" id="CHEBI:140658"/>
        <dbReference type="EC" id="2.5.1.145"/>
    </reaction>
</comment>
<dbReference type="NCBIfam" id="TIGR00544">
    <property type="entry name" value="lgt"/>
    <property type="match status" value="1"/>
</dbReference>
<reference evidence="8 9" key="1">
    <citation type="submission" date="2017-06" db="EMBL/GenBank/DDBJ databases">
        <authorList>
            <consortium name="Pathogen Informatics"/>
        </authorList>
    </citation>
    <scope>NUCLEOTIDE SEQUENCE [LARGE SCALE GENOMIC DNA]</scope>
    <source>
        <strain evidence="8 9">NCTC12149</strain>
    </source>
</reference>
<comment type="subcellular location">
    <subcellularLocation>
        <location evidence="7">Cell membrane</location>
        <topology evidence="7">Multi-pass membrane protein</topology>
    </subcellularLocation>
</comment>
<dbReference type="GO" id="GO:0008961">
    <property type="term" value="F:phosphatidylglycerol-prolipoprotein diacylglyceryl transferase activity"/>
    <property type="evidence" value="ECO:0007669"/>
    <property type="project" value="UniProtKB-UniRule"/>
</dbReference>
<evidence type="ECO:0000256" key="7">
    <source>
        <dbReference type="HAMAP-Rule" id="MF_01147"/>
    </source>
</evidence>
<evidence type="ECO:0000256" key="6">
    <source>
        <dbReference type="ARBA" id="ARBA00023136"/>
    </source>
</evidence>